<dbReference type="InterPro" id="IPR004113">
    <property type="entry name" value="FAD-bd_oxidored_4_C"/>
</dbReference>
<dbReference type="PANTHER" id="PTHR42934">
    <property type="entry name" value="GLYCOLATE OXIDASE SUBUNIT GLCD"/>
    <property type="match status" value="1"/>
</dbReference>
<feature type="domain" description="FAD-binding oxidoreductase/transferase type 4 C-terminal" evidence="3">
    <location>
        <begin position="8"/>
        <end position="74"/>
    </location>
</feature>
<dbReference type="Gene3D" id="3.30.70.2740">
    <property type="match status" value="1"/>
</dbReference>
<comment type="caution">
    <text evidence="4">The sequence shown here is derived from an EMBL/GenBank/DDBJ whole genome shotgun (WGS) entry which is preliminary data.</text>
</comment>
<dbReference type="InterPro" id="IPR051914">
    <property type="entry name" value="FAD-linked_OxidoTrans_Type4"/>
</dbReference>
<evidence type="ECO:0000313" key="5">
    <source>
        <dbReference type="Proteomes" id="UP001228376"/>
    </source>
</evidence>
<dbReference type="InterPro" id="IPR016164">
    <property type="entry name" value="FAD-linked_Oxase-like_C"/>
</dbReference>
<reference evidence="4 5" key="1">
    <citation type="submission" date="2023-10" db="EMBL/GenBank/DDBJ databases">
        <title>179-bfca-hs.</title>
        <authorList>
            <person name="Miliotis G."/>
            <person name="Sengupta P."/>
            <person name="Hameed A."/>
            <person name="Chuvochina M."/>
            <person name="Mcdonagh F."/>
            <person name="Simpson A.C."/>
            <person name="Singh N.K."/>
            <person name="Rekha P.D."/>
            <person name="Raman K."/>
            <person name="Hugenholtz P."/>
            <person name="Venkateswaran K."/>
        </authorList>
    </citation>
    <scope>NUCLEOTIDE SEQUENCE [LARGE SCALE GENOMIC DNA]</scope>
    <source>
        <strain evidence="4 5">179-BFC-A-HS</strain>
    </source>
</reference>
<dbReference type="PANTHER" id="PTHR42934:SF2">
    <property type="entry name" value="GLYCOLATE OXIDASE SUBUNIT GLCD"/>
    <property type="match status" value="1"/>
</dbReference>
<evidence type="ECO:0000313" key="4">
    <source>
        <dbReference type="EMBL" id="MDY0404786.1"/>
    </source>
</evidence>
<evidence type="ECO:0000256" key="1">
    <source>
        <dbReference type="ARBA" id="ARBA00022630"/>
    </source>
</evidence>
<keyword evidence="5" id="KW-1185">Reference proteome</keyword>
<sequence length="92" mass="10978">MTALMQFTEYEMLDEVVPINKFAEMISYTKELQQKHELKVINFGHAGDGNIHTVLMKKDLDEETWKKSVKPIWMTSMKRYWSLVENHLQNME</sequence>
<dbReference type="Pfam" id="PF02913">
    <property type="entry name" value="FAD-oxidase_C"/>
    <property type="match status" value="1"/>
</dbReference>
<organism evidence="4 5">
    <name type="scientific">Tigheibacillus jepli</name>
    <dbReference type="NCBI Taxonomy" id="3035914"/>
    <lineage>
        <taxon>Bacteria</taxon>
        <taxon>Bacillati</taxon>
        <taxon>Bacillota</taxon>
        <taxon>Bacilli</taxon>
        <taxon>Bacillales</taxon>
        <taxon>Bacillaceae</taxon>
        <taxon>Tigheibacillus</taxon>
    </lineage>
</organism>
<evidence type="ECO:0000259" key="3">
    <source>
        <dbReference type="Pfam" id="PF02913"/>
    </source>
</evidence>
<dbReference type="Proteomes" id="UP001228376">
    <property type="component" value="Unassembled WGS sequence"/>
</dbReference>
<keyword evidence="1" id="KW-0285">Flavoprotein</keyword>
<evidence type="ECO:0000256" key="2">
    <source>
        <dbReference type="ARBA" id="ARBA00022827"/>
    </source>
</evidence>
<keyword evidence="2" id="KW-0274">FAD</keyword>
<dbReference type="EMBL" id="JAROCA020000001">
    <property type="protein sequence ID" value="MDY0404786.1"/>
    <property type="molecule type" value="Genomic_DNA"/>
</dbReference>
<name>A0ABU5CFL3_9BACI</name>
<gene>
    <name evidence="4" type="ORF">P5G51_004670</name>
</gene>
<accession>A0ABU5CFL3</accession>
<dbReference type="SUPFAM" id="SSF55103">
    <property type="entry name" value="FAD-linked oxidases, C-terminal domain"/>
    <property type="match status" value="1"/>
</dbReference>
<protein>
    <submittedName>
        <fullName evidence="4">FAD-linked oxidase C-terminal domain-containing protein</fullName>
    </submittedName>
</protein>
<proteinExistence type="predicted"/>